<sequence>ISDVERNGKFLKNECFNGSCFQVKQFPWSFNDHDCCCPTISVYYRPLRFIENGITWIPFYPQWTRKGTCLSLNKVCWWSWPFHYHRCQQLKQWRMFVYFRRPFYFPLKYKYFLLPDYCYCPGHY</sequence>
<reference evidence="1" key="1">
    <citation type="journal article" date="2023" name="Mol. Biol. Evol.">
        <title>Third-Generation Sequencing Reveals the Adaptive Role of the Epigenome in Three Deep-Sea Polychaetes.</title>
        <authorList>
            <person name="Perez M."/>
            <person name="Aroh O."/>
            <person name="Sun Y."/>
            <person name="Lan Y."/>
            <person name="Juniper S.K."/>
            <person name="Young C.R."/>
            <person name="Angers B."/>
            <person name="Qian P.Y."/>
        </authorList>
    </citation>
    <scope>NUCLEOTIDE SEQUENCE</scope>
    <source>
        <strain evidence="1">P08H-3</strain>
    </source>
</reference>
<comment type="caution">
    <text evidence="1">The sequence shown here is derived from an EMBL/GenBank/DDBJ whole genome shotgun (WGS) entry which is preliminary data.</text>
</comment>
<dbReference type="EMBL" id="JAODUP010001427">
    <property type="protein sequence ID" value="KAK2140234.1"/>
    <property type="molecule type" value="Genomic_DNA"/>
</dbReference>
<evidence type="ECO:0000313" key="2">
    <source>
        <dbReference type="Proteomes" id="UP001208570"/>
    </source>
</evidence>
<organism evidence="1 2">
    <name type="scientific">Paralvinella palmiformis</name>
    <dbReference type="NCBI Taxonomy" id="53620"/>
    <lineage>
        <taxon>Eukaryota</taxon>
        <taxon>Metazoa</taxon>
        <taxon>Spiralia</taxon>
        <taxon>Lophotrochozoa</taxon>
        <taxon>Annelida</taxon>
        <taxon>Polychaeta</taxon>
        <taxon>Sedentaria</taxon>
        <taxon>Canalipalpata</taxon>
        <taxon>Terebellida</taxon>
        <taxon>Terebelliformia</taxon>
        <taxon>Alvinellidae</taxon>
        <taxon>Paralvinella</taxon>
    </lineage>
</organism>
<gene>
    <name evidence="1" type="ORF">LSH36_1428g00021</name>
</gene>
<dbReference type="Proteomes" id="UP001208570">
    <property type="component" value="Unassembled WGS sequence"/>
</dbReference>
<proteinExistence type="predicted"/>
<protein>
    <submittedName>
        <fullName evidence="1">Uncharacterized protein</fullName>
    </submittedName>
</protein>
<accession>A0AAD9IST0</accession>
<keyword evidence="2" id="KW-1185">Reference proteome</keyword>
<evidence type="ECO:0000313" key="1">
    <source>
        <dbReference type="EMBL" id="KAK2140234.1"/>
    </source>
</evidence>
<feature type="non-terminal residue" evidence="1">
    <location>
        <position position="1"/>
    </location>
</feature>
<dbReference type="AlphaFoldDB" id="A0AAD9IST0"/>
<name>A0AAD9IST0_9ANNE</name>